<dbReference type="EMBL" id="KV748269">
    <property type="protein sequence ID" value="OCK87110.1"/>
    <property type="molecule type" value="Genomic_DNA"/>
</dbReference>
<accession>A0ACC8EL96</accession>
<gene>
    <name evidence="1" type="ORF">K441DRAFT_375710</name>
</gene>
<proteinExistence type="predicted"/>
<organism evidence="1 2">
    <name type="scientific">Cenococcum geophilum 1.58</name>
    <dbReference type="NCBI Taxonomy" id="794803"/>
    <lineage>
        <taxon>Eukaryota</taxon>
        <taxon>Fungi</taxon>
        <taxon>Dikarya</taxon>
        <taxon>Ascomycota</taxon>
        <taxon>Pezizomycotina</taxon>
        <taxon>Dothideomycetes</taxon>
        <taxon>Pleosporomycetidae</taxon>
        <taxon>Gloniales</taxon>
        <taxon>Gloniaceae</taxon>
        <taxon>Cenococcum</taxon>
    </lineage>
</organism>
<evidence type="ECO:0000313" key="1">
    <source>
        <dbReference type="EMBL" id="OCK87110.1"/>
    </source>
</evidence>
<name>A0ACC8EL96_9PEZI</name>
<keyword evidence="2" id="KW-1185">Reference proteome</keyword>
<evidence type="ECO:0000313" key="2">
    <source>
        <dbReference type="Proteomes" id="UP000250078"/>
    </source>
</evidence>
<protein>
    <submittedName>
        <fullName evidence="1">Uncharacterized protein</fullName>
    </submittedName>
</protein>
<dbReference type="Proteomes" id="UP000250078">
    <property type="component" value="Unassembled WGS sequence"/>
</dbReference>
<sequence length="587" mass="63319">MSSPTHTPPPKASRAKHQYSKSATPTAAASGGKTAQRRQRNNRNNHDNNHTVSYQTPQAEAMSNGFPFYDSRQANSAQNITLNDHARDDGTVSDSTKTGRQRYNQSQHSPYKTATFATLPDSPPNEDSQIMQSPMAQNSTPAKSQTAYAGPTFHASPAPSALPMPKFFSKSVPGTTYQSSLQSRLDSESDSTSSPLSPPPVINGEAQGHEESPLDIFFKADREEKAKRSSGLFTPNTNEQLNHSTSNIETSGKDSSGSEYRLHHSRHNSHGSGKGLFSMELDGSGAGPHVPATTSPMTNRSVADLSQIPQTGGAIGHEMDARALKDLLFSFTQPGSQLSTPLSRPDRIPSEPSSRLQSPSPFYQPKSATRSASGPTTPAPQSNAAPNPSLYYGNRNLSPLFKAAKSDSIKRTSNLRKEINPVSPTAKHSEFPVVKPQVSSADSHKRVSNHLNASTMSRNYLETVMKPASLPPSVSTELSGQTFGARSGIKPEPIPSGLPFHPLSRQNTSSAANVDGVNPHSYNATSPSPKNLNYASTNSAEIESMEKNLRRLLNLNTRSISPIMPNYALTRSMSSPLRMPQGLRIRL</sequence>
<reference evidence="1 2" key="1">
    <citation type="journal article" date="2016" name="Nat. Commun.">
        <title>Ectomycorrhizal ecology is imprinted in the genome of the dominant symbiotic fungus Cenococcum geophilum.</title>
        <authorList>
            <consortium name="DOE Joint Genome Institute"/>
            <person name="Peter M."/>
            <person name="Kohler A."/>
            <person name="Ohm R.A."/>
            <person name="Kuo A."/>
            <person name="Krutzmann J."/>
            <person name="Morin E."/>
            <person name="Arend M."/>
            <person name="Barry K.W."/>
            <person name="Binder M."/>
            <person name="Choi C."/>
            <person name="Clum A."/>
            <person name="Copeland A."/>
            <person name="Grisel N."/>
            <person name="Haridas S."/>
            <person name="Kipfer T."/>
            <person name="LaButti K."/>
            <person name="Lindquist E."/>
            <person name="Lipzen A."/>
            <person name="Maire R."/>
            <person name="Meier B."/>
            <person name="Mihaltcheva S."/>
            <person name="Molinier V."/>
            <person name="Murat C."/>
            <person name="Poggeler S."/>
            <person name="Quandt C.A."/>
            <person name="Sperisen C."/>
            <person name="Tritt A."/>
            <person name="Tisserant E."/>
            <person name="Crous P.W."/>
            <person name="Henrissat B."/>
            <person name="Nehls U."/>
            <person name="Egli S."/>
            <person name="Spatafora J.W."/>
            <person name="Grigoriev I.V."/>
            <person name="Martin F.M."/>
        </authorList>
    </citation>
    <scope>NUCLEOTIDE SEQUENCE [LARGE SCALE GENOMIC DNA]</scope>
    <source>
        <strain evidence="1 2">1.58</strain>
    </source>
</reference>